<dbReference type="NCBIfam" id="NF001462">
    <property type="entry name" value="PRK00321.1-3"/>
    <property type="match status" value="1"/>
</dbReference>
<dbReference type="HOGENOM" id="CLU_052038_1_1_6"/>
<dbReference type="NCBIfam" id="NF001464">
    <property type="entry name" value="PRK00321.1-5"/>
    <property type="match status" value="1"/>
</dbReference>
<keyword evidence="4 6" id="KW-0963">Cytoplasm</keyword>
<organism evidence="7 8">
    <name type="scientific">Pseudohaliea rubra DSM 19751</name>
    <dbReference type="NCBI Taxonomy" id="1265313"/>
    <lineage>
        <taxon>Bacteria</taxon>
        <taxon>Pseudomonadati</taxon>
        <taxon>Pseudomonadota</taxon>
        <taxon>Gammaproteobacteria</taxon>
        <taxon>Cellvibrionales</taxon>
        <taxon>Halieaceae</taxon>
        <taxon>Pseudohaliea</taxon>
    </lineage>
</organism>
<evidence type="ECO:0000256" key="6">
    <source>
        <dbReference type="HAMAP-Rule" id="MF_00194"/>
    </source>
</evidence>
<name>A0A095XVJ1_9GAMM</name>
<dbReference type="PANTHER" id="PTHR38103">
    <property type="entry name" value="RECOMBINATION-ASSOCIATED PROTEIN RDGC"/>
    <property type="match status" value="1"/>
</dbReference>
<gene>
    <name evidence="6" type="primary">rdgC</name>
    <name evidence="7" type="ORF">HRUBRA_01690</name>
</gene>
<dbReference type="AlphaFoldDB" id="A0A095XVJ1"/>
<dbReference type="Proteomes" id="UP000029640">
    <property type="component" value="Unassembled WGS sequence"/>
</dbReference>
<comment type="similarity">
    <text evidence="2 6">Belongs to the RdgC family.</text>
</comment>
<proteinExistence type="inferred from homology"/>
<dbReference type="Pfam" id="PF04381">
    <property type="entry name" value="RdgC"/>
    <property type="match status" value="1"/>
</dbReference>
<evidence type="ECO:0000313" key="8">
    <source>
        <dbReference type="Proteomes" id="UP000029640"/>
    </source>
</evidence>
<evidence type="ECO:0000256" key="5">
    <source>
        <dbReference type="ARBA" id="ARBA00023172"/>
    </source>
</evidence>
<evidence type="ECO:0000256" key="4">
    <source>
        <dbReference type="ARBA" id="ARBA00022490"/>
    </source>
</evidence>
<dbReference type="EMBL" id="AUVB01000051">
    <property type="protein sequence ID" value="KGE03696.1"/>
    <property type="molecule type" value="Genomic_DNA"/>
</dbReference>
<accession>A0A095XVJ1</accession>
<dbReference type="PANTHER" id="PTHR38103:SF1">
    <property type="entry name" value="RECOMBINATION-ASSOCIATED PROTEIN RDGC"/>
    <property type="match status" value="1"/>
</dbReference>
<reference evidence="7 8" key="1">
    <citation type="journal article" date="2014" name="Genome Announc.">
        <title>Genome Sequence of Gammaproteobacterial Pseudohaliea rubra Type Strain DSM 19751, Isolated from Coastal Seawater of the Mediterranean Sea.</title>
        <authorList>
            <person name="Spring S."/>
            <person name="Fiebig A."/>
            <person name="Riedel T."/>
            <person name="Goker M."/>
            <person name="Klenk H.P."/>
        </authorList>
    </citation>
    <scope>NUCLEOTIDE SEQUENCE [LARGE SCALE GENOMIC DNA]</scope>
    <source>
        <strain evidence="7 8">DSM 19751</strain>
    </source>
</reference>
<comment type="caution">
    <text evidence="7">The sequence shown here is derived from an EMBL/GenBank/DDBJ whole genome shotgun (WGS) entry which is preliminary data.</text>
</comment>
<dbReference type="eggNOG" id="COG2974">
    <property type="taxonomic scope" value="Bacteria"/>
</dbReference>
<sequence>MPRFAGEVLPMWFRNLRAYRLTQPFSLTAEQLEEQLAGQTFRACAPSQPLSLGWSSPLGVEDGPLVHAAGGRLLLRLRREERLLPGTVVREALAERVAAIEEKEGRKVYRKERLGLKDEIIQDCLPRAFTRNTFLYAFIDPAGGWIYVDASSATRAEELLNLLRESIGTLPVLLPDVQHSPQACMTRWLLDRDLPAGFDAAGECELREPGDEGGVVRCRGVDLFSEEVDSHLHAGRQVSRLALRHDERVAFVLGDDLCLRRLKFAEALLKENEDLPPEDALARLDADFVLMAEAIVELFEAVLAAFGGLAE</sequence>
<dbReference type="InterPro" id="IPR007476">
    <property type="entry name" value="RdgC"/>
</dbReference>
<dbReference type="GO" id="GO:0006310">
    <property type="term" value="P:DNA recombination"/>
    <property type="evidence" value="ECO:0007669"/>
    <property type="project" value="UniProtKB-UniRule"/>
</dbReference>
<evidence type="ECO:0000256" key="1">
    <source>
        <dbReference type="ARBA" id="ARBA00004453"/>
    </source>
</evidence>
<keyword evidence="5 6" id="KW-0233">DNA recombination</keyword>
<dbReference type="STRING" id="1265313.HRUBRA_01690"/>
<comment type="function">
    <text evidence="6">May be involved in recombination.</text>
</comment>
<evidence type="ECO:0000256" key="2">
    <source>
        <dbReference type="ARBA" id="ARBA00008657"/>
    </source>
</evidence>
<dbReference type="GO" id="GO:0000018">
    <property type="term" value="P:regulation of DNA recombination"/>
    <property type="evidence" value="ECO:0007669"/>
    <property type="project" value="TreeGrafter"/>
</dbReference>
<evidence type="ECO:0000256" key="3">
    <source>
        <dbReference type="ARBA" id="ARBA00022296"/>
    </source>
</evidence>
<dbReference type="GO" id="GO:0003690">
    <property type="term" value="F:double-stranded DNA binding"/>
    <property type="evidence" value="ECO:0007669"/>
    <property type="project" value="TreeGrafter"/>
</dbReference>
<keyword evidence="8" id="KW-1185">Reference proteome</keyword>
<dbReference type="GO" id="GO:0043590">
    <property type="term" value="C:bacterial nucleoid"/>
    <property type="evidence" value="ECO:0007669"/>
    <property type="project" value="TreeGrafter"/>
</dbReference>
<comment type="subcellular location">
    <subcellularLocation>
        <location evidence="1 6">Cytoplasm</location>
        <location evidence="1 6">Nucleoid</location>
    </subcellularLocation>
</comment>
<protein>
    <recommendedName>
        <fullName evidence="3 6">Recombination-associated protein RdgC</fullName>
    </recommendedName>
</protein>
<evidence type="ECO:0000313" key="7">
    <source>
        <dbReference type="EMBL" id="KGE03696.1"/>
    </source>
</evidence>
<dbReference type="PATRIC" id="fig|1265313.6.peg.1671"/>
<dbReference type="HAMAP" id="MF_00194">
    <property type="entry name" value="RdgC"/>
    <property type="match status" value="1"/>
</dbReference>
<dbReference type="GO" id="GO:0005737">
    <property type="term" value="C:cytoplasm"/>
    <property type="evidence" value="ECO:0007669"/>
    <property type="project" value="UniProtKB-UniRule"/>
</dbReference>